<name>A0ABP8K7V1_9MICO</name>
<evidence type="ECO:0000256" key="2">
    <source>
        <dbReference type="SAM" id="SignalP"/>
    </source>
</evidence>
<sequence length="115" mass="11417">MIRHTARQLLAPTAAAALIVLAGATSASAGQDVGTRTSAPKGQASSSCSLERVGSQLVRCDDLTGNGVAAPGWMRSGGAATTAVNAGVSSALVTETPEGASPEQDALTAFRRHGL</sequence>
<feature type="chain" id="PRO_5046810854" description="Secreted protein" evidence="2">
    <location>
        <begin position="30"/>
        <end position="115"/>
    </location>
</feature>
<evidence type="ECO:0000313" key="3">
    <source>
        <dbReference type="EMBL" id="GAA4401847.1"/>
    </source>
</evidence>
<feature type="compositionally biased region" description="Polar residues" evidence="1">
    <location>
        <begin position="34"/>
        <end position="48"/>
    </location>
</feature>
<feature type="region of interest" description="Disordered" evidence="1">
    <location>
        <begin position="26"/>
        <end position="48"/>
    </location>
</feature>
<dbReference type="RefSeq" id="WP_345203419.1">
    <property type="nucleotide sequence ID" value="NZ_BAABGM010000007.1"/>
</dbReference>
<evidence type="ECO:0008006" key="5">
    <source>
        <dbReference type="Google" id="ProtNLM"/>
    </source>
</evidence>
<feature type="region of interest" description="Disordered" evidence="1">
    <location>
        <begin position="95"/>
        <end position="115"/>
    </location>
</feature>
<comment type="caution">
    <text evidence="3">The sequence shown here is derived from an EMBL/GenBank/DDBJ whole genome shotgun (WGS) entry which is preliminary data.</text>
</comment>
<evidence type="ECO:0000256" key="1">
    <source>
        <dbReference type="SAM" id="MobiDB-lite"/>
    </source>
</evidence>
<keyword evidence="2" id="KW-0732">Signal</keyword>
<gene>
    <name evidence="3" type="ORF">GCM10023168_11850</name>
</gene>
<reference evidence="4" key="1">
    <citation type="journal article" date="2019" name="Int. J. Syst. Evol. Microbiol.">
        <title>The Global Catalogue of Microorganisms (GCM) 10K type strain sequencing project: providing services to taxonomists for standard genome sequencing and annotation.</title>
        <authorList>
            <consortium name="The Broad Institute Genomics Platform"/>
            <consortium name="The Broad Institute Genome Sequencing Center for Infectious Disease"/>
            <person name="Wu L."/>
            <person name="Ma J."/>
        </authorList>
    </citation>
    <scope>NUCLEOTIDE SEQUENCE [LARGE SCALE GENOMIC DNA]</scope>
    <source>
        <strain evidence="4">JCM 17809</strain>
    </source>
</reference>
<accession>A0ABP8K7V1</accession>
<keyword evidence="4" id="KW-1185">Reference proteome</keyword>
<evidence type="ECO:0000313" key="4">
    <source>
        <dbReference type="Proteomes" id="UP001500945"/>
    </source>
</evidence>
<dbReference type="EMBL" id="BAABGM010000007">
    <property type="protein sequence ID" value="GAA4401847.1"/>
    <property type="molecule type" value="Genomic_DNA"/>
</dbReference>
<dbReference type="Proteomes" id="UP001500945">
    <property type="component" value="Unassembled WGS sequence"/>
</dbReference>
<organism evidence="3 4">
    <name type="scientific">Fodinibacter luteus</name>
    <dbReference type="NCBI Taxonomy" id="552064"/>
    <lineage>
        <taxon>Bacteria</taxon>
        <taxon>Bacillati</taxon>
        <taxon>Actinomycetota</taxon>
        <taxon>Actinomycetes</taxon>
        <taxon>Micrococcales</taxon>
        <taxon>Intrasporangiaceae</taxon>
        <taxon>Fodinibacter (ex Wang et al. 2009)</taxon>
    </lineage>
</organism>
<proteinExistence type="predicted"/>
<feature type="signal peptide" evidence="2">
    <location>
        <begin position="1"/>
        <end position="29"/>
    </location>
</feature>
<protein>
    <recommendedName>
        <fullName evidence="5">Secreted protein</fullName>
    </recommendedName>
</protein>